<sequence length="396" mass="42639">MIGGSDYATELASIRPWVDVAPAITIAERQARLEKARNLMAASGAGALIVGAGTSLNYFTGIGWGMIERLVAMVLPLKGEPYLICPAFEAGSLEAVRIMDARVRLWEEHESPSDLVAQILQDENCSVLAVDPALPFGMASGICNAAGSVKLTDATAIIDGCRSVKSPTEIAIMKQAMQMTLEVHRRAARILHVGIKASTVRNFIHEAHKAIGSNGSTFCAVQFGRSTAFPHGLPQDDVLAENDVVLVDTGCLVQGYNSDLTRTYIFGTPTAEQQRIWDIEKEAQLAAFAAAKIGATCGSVDDAARAVLERHGLGPDYQLPGLPHRTGHGIGMTIHEAPYLVRGNQTVLQAGMCVSNEPMIVVPEQFGIRLEDHFYMTEQGAEWFTEPSFSMTQPFG</sequence>
<evidence type="ECO:0000256" key="5">
    <source>
        <dbReference type="RuleBase" id="RU000590"/>
    </source>
</evidence>
<dbReference type="GO" id="GO:0006508">
    <property type="term" value="P:proteolysis"/>
    <property type="evidence" value="ECO:0007669"/>
    <property type="project" value="UniProtKB-KW"/>
</dbReference>
<evidence type="ECO:0000256" key="4">
    <source>
        <dbReference type="ARBA" id="ARBA00023049"/>
    </source>
</evidence>
<feature type="domain" description="Creatinase N-terminal" evidence="7">
    <location>
        <begin position="32"/>
        <end position="164"/>
    </location>
</feature>
<keyword evidence="9" id="KW-1185">Reference proteome</keyword>
<dbReference type="GO" id="GO:0046872">
    <property type="term" value="F:metal ion binding"/>
    <property type="evidence" value="ECO:0007669"/>
    <property type="project" value="UniProtKB-KW"/>
</dbReference>
<dbReference type="Pfam" id="PF00557">
    <property type="entry name" value="Peptidase_M24"/>
    <property type="match status" value="1"/>
</dbReference>
<protein>
    <submittedName>
        <fullName evidence="8">Xaa-Pro dipeptidase</fullName>
    </submittedName>
</protein>
<dbReference type="GO" id="GO:0008237">
    <property type="term" value="F:metallopeptidase activity"/>
    <property type="evidence" value="ECO:0007669"/>
    <property type="project" value="UniProtKB-KW"/>
</dbReference>
<dbReference type="PANTHER" id="PTHR46112">
    <property type="entry name" value="AMINOPEPTIDASE"/>
    <property type="match status" value="1"/>
</dbReference>
<dbReference type="EMBL" id="QNRH01000002">
    <property type="protein sequence ID" value="RBO97353.1"/>
    <property type="molecule type" value="Genomic_DNA"/>
</dbReference>
<dbReference type="InterPro" id="IPR050659">
    <property type="entry name" value="Peptidase_M24B"/>
</dbReference>
<dbReference type="SUPFAM" id="SSF55920">
    <property type="entry name" value="Creatinase/aminopeptidase"/>
    <property type="match status" value="1"/>
</dbReference>
<dbReference type="InterPro" id="IPR000587">
    <property type="entry name" value="Creatinase_N"/>
</dbReference>
<evidence type="ECO:0000256" key="1">
    <source>
        <dbReference type="ARBA" id="ARBA00022670"/>
    </source>
</evidence>
<dbReference type="RefSeq" id="WP_113943378.1">
    <property type="nucleotide sequence ID" value="NZ_JBHEEG010000002.1"/>
</dbReference>
<comment type="caution">
    <text evidence="8">The sequence shown here is derived from an EMBL/GenBank/DDBJ whole genome shotgun (WGS) entry which is preliminary data.</text>
</comment>
<gene>
    <name evidence="8" type="ORF">DFR47_102135</name>
</gene>
<evidence type="ECO:0000256" key="2">
    <source>
        <dbReference type="ARBA" id="ARBA00022723"/>
    </source>
</evidence>
<comment type="similarity">
    <text evidence="5">Belongs to the peptidase M24B family.</text>
</comment>
<evidence type="ECO:0000259" key="6">
    <source>
        <dbReference type="Pfam" id="PF00557"/>
    </source>
</evidence>
<keyword evidence="2 5" id="KW-0479">Metal-binding</keyword>
<accession>A0A366E4T9</accession>
<name>A0A366E4T9_9HYPH</name>
<keyword evidence="3" id="KW-0378">Hydrolase</keyword>
<dbReference type="InterPro" id="IPR001131">
    <property type="entry name" value="Peptidase_M24B_aminopep-P_CS"/>
</dbReference>
<dbReference type="Proteomes" id="UP000252893">
    <property type="component" value="Unassembled WGS sequence"/>
</dbReference>
<evidence type="ECO:0000313" key="9">
    <source>
        <dbReference type="Proteomes" id="UP000252893"/>
    </source>
</evidence>
<evidence type="ECO:0000256" key="3">
    <source>
        <dbReference type="ARBA" id="ARBA00022801"/>
    </source>
</evidence>
<dbReference type="Gene3D" id="3.40.350.10">
    <property type="entry name" value="Creatinase/prolidase N-terminal domain"/>
    <property type="match status" value="1"/>
</dbReference>
<dbReference type="PANTHER" id="PTHR46112:SF3">
    <property type="entry name" value="AMINOPEPTIDASE YPDF"/>
    <property type="match status" value="1"/>
</dbReference>
<dbReference type="Gene3D" id="3.90.230.10">
    <property type="entry name" value="Creatinase/methionine aminopeptidase superfamily"/>
    <property type="match status" value="1"/>
</dbReference>
<feature type="domain" description="Peptidase M24" evidence="6">
    <location>
        <begin position="172"/>
        <end position="378"/>
    </location>
</feature>
<dbReference type="InterPro" id="IPR036005">
    <property type="entry name" value="Creatinase/aminopeptidase-like"/>
</dbReference>
<reference evidence="8 9" key="1">
    <citation type="submission" date="2018-06" db="EMBL/GenBank/DDBJ databases">
        <title>Genomic Encyclopedia of Type Strains, Phase IV (KMG-IV): sequencing the most valuable type-strain genomes for metagenomic binning, comparative biology and taxonomic classification.</title>
        <authorList>
            <person name="Goeker M."/>
        </authorList>
    </citation>
    <scope>NUCLEOTIDE SEQUENCE [LARGE SCALE GENOMIC DNA]</scope>
    <source>
        <strain evidence="8 9">DSM 25619</strain>
    </source>
</reference>
<proteinExistence type="inferred from homology"/>
<keyword evidence="4" id="KW-0482">Metalloprotease</keyword>
<dbReference type="PROSITE" id="PS00491">
    <property type="entry name" value="PROLINE_PEPTIDASE"/>
    <property type="match status" value="1"/>
</dbReference>
<dbReference type="SUPFAM" id="SSF53092">
    <property type="entry name" value="Creatinase/prolidase N-terminal domain"/>
    <property type="match status" value="1"/>
</dbReference>
<evidence type="ECO:0000313" key="8">
    <source>
        <dbReference type="EMBL" id="RBO97353.1"/>
    </source>
</evidence>
<dbReference type="OrthoDB" id="9806388at2"/>
<dbReference type="Pfam" id="PF01321">
    <property type="entry name" value="Creatinase_N"/>
    <property type="match status" value="1"/>
</dbReference>
<organism evidence="8 9">
    <name type="scientific">Pseudochrobactrum asaccharolyticum</name>
    <dbReference type="NCBI Taxonomy" id="354351"/>
    <lineage>
        <taxon>Bacteria</taxon>
        <taxon>Pseudomonadati</taxon>
        <taxon>Pseudomonadota</taxon>
        <taxon>Alphaproteobacteria</taxon>
        <taxon>Hyphomicrobiales</taxon>
        <taxon>Brucellaceae</taxon>
        <taxon>Pseudochrobactrum</taxon>
    </lineage>
</organism>
<evidence type="ECO:0000259" key="7">
    <source>
        <dbReference type="Pfam" id="PF01321"/>
    </source>
</evidence>
<dbReference type="InterPro" id="IPR000994">
    <property type="entry name" value="Pept_M24"/>
</dbReference>
<keyword evidence="1" id="KW-0645">Protease</keyword>
<dbReference type="InterPro" id="IPR029149">
    <property type="entry name" value="Creatin/AminoP/Spt16_N"/>
</dbReference>
<dbReference type="AlphaFoldDB" id="A0A366E4T9"/>